<dbReference type="SMART" id="SM00369">
    <property type="entry name" value="LRR_TYP"/>
    <property type="match status" value="4"/>
</dbReference>
<dbReference type="CDD" id="cd14066">
    <property type="entry name" value="STKc_IRAK"/>
    <property type="match status" value="1"/>
</dbReference>
<accession>A0A9D4V9V3</accession>
<evidence type="ECO:0000256" key="16">
    <source>
        <dbReference type="ARBA" id="ARBA00048679"/>
    </source>
</evidence>
<keyword evidence="8" id="KW-0677">Repeat</keyword>
<evidence type="ECO:0000256" key="14">
    <source>
        <dbReference type="ARBA" id="ARBA00023180"/>
    </source>
</evidence>
<dbReference type="Gene3D" id="1.10.510.10">
    <property type="entry name" value="Transferase(Phosphotransferase) domain 1"/>
    <property type="match status" value="1"/>
</dbReference>
<dbReference type="FunFam" id="3.30.200.20:FF:000039">
    <property type="entry name" value="receptor-like protein kinase FERONIA"/>
    <property type="match status" value="1"/>
</dbReference>
<dbReference type="InterPro" id="IPR017441">
    <property type="entry name" value="Protein_kinase_ATP_BS"/>
</dbReference>
<dbReference type="AlphaFoldDB" id="A0A9D4V9V3"/>
<dbReference type="Gene3D" id="3.80.10.10">
    <property type="entry name" value="Ribonuclease Inhibitor"/>
    <property type="match status" value="3"/>
</dbReference>
<keyword evidence="12 18" id="KW-1133">Transmembrane helix</keyword>
<evidence type="ECO:0000256" key="7">
    <source>
        <dbReference type="ARBA" id="ARBA00022729"/>
    </source>
</evidence>
<evidence type="ECO:0000256" key="17">
    <source>
        <dbReference type="PROSITE-ProRule" id="PRU10141"/>
    </source>
</evidence>
<evidence type="ECO:0000313" key="21">
    <source>
        <dbReference type="EMBL" id="KAI5082247.1"/>
    </source>
</evidence>
<keyword evidence="9 17" id="KW-0547">Nucleotide-binding</keyword>
<dbReference type="PROSITE" id="PS00107">
    <property type="entry name" value="PROTEIN_KINASE_ATP"/>
    <property type="match status" value="1"/>
</dbReference>
<reference evidence="21" key="1">
    <citation type="submission" date="2021-01" db="EMBL/GenBank/DDBJ databases">
        <title>Adiantum capillus-veneris genome.</title>
        <authorList>
            <person name="Fang Y."/>
            <person name="Liao Q."/>
        </authorList>
    </citation>
    <scope>NUCLEOTIDE SEQUENCE</scope>
    <source>
        <strain evidence="21">H3</strain>
        <tissue evidence="21">Leaf</tissue>
    </source>
</reference>
<dbReference type="Gene3D" id="3.30.200.20">
    <property type="entry name" value="Phosphorylase Kinase, domain 1"/>
    <property type="match status" value="1"/>
</dbReference>
<dbReference type="GO" id="GO:0016020">
    <property type="term" value="C:membrane"/>
    <property type="evidence" value="ECO:0007669"/>
    <property type="project" value="UniProtKB-SubCell"/>
</dbReference>
<comment type="catalytic activity">
    <reaction evidence="16">
        <text>L-seryl-[protein] + ATP = O-phospho-L-seryl-[protein] + ADP + H(+)</text>
        <dbReference type="Rhea" id="RHEA:17989"/>
        <dbReference type="Rhea" id="RHEA-COMP:9863"/>
        <dbReference type="Rhea" id="RHEA-COMP:11604"/>
        <dbReference type="ChEBI" id="CHEBI:15378"/>
        <dbReference type="ChEBI" id="CHEBI:29999"/>
        <dbReference type="ChEBI" id="CHEBI:30616"/>
        <dbReference type="ChEBI" id="CHEBI:83421"/>
        <dbReference type="ChEBI" id="CHEBI:456216"/>
        <dbReference type="EC" id="2.7.11.1"/>
    </reaction>
</comment>
<dbReference type="Pfam" id="PF00560">
    <property type="entry name" value="LRR_1"/>
    <property type="match status" value="3"/>
</dbReference>
<dbReference type="FunFam" id="3.80.10.10:FF:000095">
    <property type="entry name" value="LRR receptor-like serine/threonine-protein kinase GSO1"/>
    <property type="match status" value="1"/>
</dbReference>
<keyword evidence="14" id="KW-0325">Glycoprotein</keyword>
<dbReference type="SUPFAM" id="SSF56112">
    <property type="entry name" value="Protein kinase-like (PK-like)"/>
    <property type="match status" value="1"/>
</dbReference>
<keyword evidence="7 19" id="KW-0732">Signal</keyword>
<dbReference type="Pfam" id="PF07714">
    <property type="entry name" value="PK_Tyr_Ser-Thr"/>
    <property type="match status" value="1"/>
</dbReference>
<feature type="signal peptide" evidence="19">
    <location>
        <begin position="1"/>
        <end position="22"/>
    </location>
</feature>
<organism evidence="21 22">
    <name type="scientific">Adiantum capillus-veneris</name>
    <name type="common">Maidenhair fern</name>
    <dbReference type="NCBI Taxonomy" id="13818"/>
    <lineage>
        <taxon>Eukaryota</taxon>
        <taxon>Viridiplantae</taxon>
        <taxon>Streptophyta</taxon>
        <taxon>Embryophyta</taxon>
        <taxon>Tracheophyta</taxon>
        <taxon>Polypodiopsida</taxon>
        <taxon>Polypodiidae</taxon>
        <taxon>Polypodiales</taxon>
        <taxon>Pteridineae</taxon>
        <taxon>Pteridaceae</taxon>
        <taxon>Vittarioideae</taxon>
        <taxon>Adiantum</taxon>
    </lineage>
</organism>
<dbReference type="InterPro" id="IPR011009">
    <property type="entry name" value="Kinase-like_dom_sf"/>
</dbReference>
<dbReference type="InterPro" id="IPR000719">
    <property type="entry name" value="Prot_kinase_dom"/>
</dbReference>
<dbReference type="PANTHER" id="PTHR45974">
    <property type="entry name" value="RECEPTOR-LIKE PROTEIN 55"/>
    <property type="match status" value="1"/>
</dbReference>
<evidence type="ECO:0000256" key="6">
    <source>
        <dbReference type="ARBA" id="ARBA00022692"/>
    </source>
</evidence>
<evidence type="ECO:0000256" key="8">
    <source>
        <dbReference type="ARBA" id="ARBA00022737"/>
    </source>
</evidence>
<comment type="caution">
    <text evidence="21">The sequence shown here is derived from an EMBL/GenBank/DDBJ whole genome shotgun (WGS) entry which is preliminary data.</text>
</comment>
<keyword evidence="11 17" id="KW-0067">ATP-binding</keyword>
<evidence type="ECO:0000256" key="15">
    <source>
        <dbReference type="ARBA" id="ARBA00047899"/>
    </source>
</evidence>
<dbReference type="SUPFAM" id="SSF52058">
    <property type="entry name" value="L domain-like"/>
    <property type="match status" value="1"/>
</dbReference>
<dbReference type="EC" id="2.7.11.1" evidence="2"/>
<dbReference type="GO" id="GO:0005524">
    <property type="term" value="F:ATP binding"/>
    <property type="evidence" value="ECO:0007669"/>
    <property type="project" value="UniProtKB-UniRule"/>
</dbReference>
<keyword evidence="13 18" id="KW-0472">Membrane</keyword>
<dbReference type="FunFam" id="1.10.510.10:FF:000453">
    <property type="entry name" value="LRR receptor-like serine/threonine-protein kinase HSL2"/>
    <property type="match status" value="1"/>
</dbReference>
<evidence type="ECO:0000256" key="11">
    <source>
        <dbReference type="ARBA" id="ARBA00022840"/>
    </source>
</evidence>
<evidence type="ECO:0000259" key="20">
    <source>
        <dbReference type="PROSITE" id="PS50011"/>
    </source>
</evidence>
<evidence type="ECO:0000256" key="3">
    <source>
        <dbReference type="ARBA" id="ARBA00022527"/>
    </source>
</evidence>
<evidence type="ECO:0000256" key="1">
    <source>
        <dbReference type="ARBA" id="ARBA00004167"/>
    </source>
</evidence>
<feature type="domain" description="Protein kinase" evidence="20">
    <location>
        <begin position="616"/>
        <end position="888"/>
    </location>
</feature>
<evidence type="ECO:0000256" key="13">
    <source>
        <dbReference type="ARBA" id="ARBA00023136"/>
    </source>
</evidence>
<comment type="subcellular location">
    <subcellularLocation>
        <location evidence="1">Membrane</location>
        <topology evidence="1">Single-pass membrane protein</topology>
    </subcellularLocation>
</comment>
<evidence type="ECO:0000256" key="19">
    <source>
        <dbReference type="SAM" id="SignalP"/>
    </source>
</evidence>
<evidence type="ECO:0000256" key="2">
    <source>
        <dbReference type="ARBA" id="ARBA00012513"/>
    </source>
</evidence>
<evidence type="ECO:0000256" key="4">
    <source>
        <dbReference type="ARBA" id="ARBA00022614"/>
    </source>
</evidence>
<keyword evidence="5" id="KW-0808">Transferase</keyword>
<dbReference type="InterPro" id="IPR003591">
    <property type="entry name" value="Leu-rich_rpt_typical-subtyp"/>
</dbReference>
<proteinExistence type="predicted"/>
<keyword evidence="6 18" id="KW-0812">Transmembrane</keyword>
<dbReference type="GO" id="GO:0004674">
    <property type="term" value="F:protein serine/threonine kinase activity"/>
    <property type="evidence" value="ECO:0007669"/>
    <property type="project" value="UniProtKB-KW"/>
</dbReference>
<keyword evidence="10" id="KW-0418">Kinase</keyword>
<evidence type="ECO:0000256" key="10">
    <source>
        <dbReference type="ARBA" id="ARBA00022777"/>
    </source>
</evidence>
<gene>
    <name evidence="21" type="ORF">GOP47_0001990</name>
</gene>
<dbReference type="Proteomes" id="UP000886520">
    <property type="component" value="Chromosome 2"/>
</dbReference>
<dbReference type="PANTHER" id="PTHR45974:SF266">
    <property type="entry name" value="LEUCINE-RICH REPEAT RECEPTOR PROTEIN KINASE HPCA1"/>
    <property type="match status" value="1"/>
</dbReference>
<evidence type="ECO:0000256" key="9">
    <source>
        <dbReference type="ARBA" id="ARBA00022741"/>
    </source>
</evidence>
<name>A0A9D4V9V3_ADICA</name>
<feature type="transmembrane region" description="Helical" evidence="18">
    <location>
        <begin position="545"/>
        <end position="566"/>
    </location>
</feature>
<dbReference type="InterPro" id="IPR001611">
    <property type="entry name" value="Leu-rich_rpt"/>
</dbReference>
<evidence type="ECO:0000256" key="12">
    <source>
        <dbReference type="ARBA" id="ARBA00022989"/>
    </source>
</evidence>
<protein>
    <recommendedName>
        <fullName evidence="2">non-specific serine/threonine protein kinase</fullName>
        <ecNumber evidence="2">2.7.11.1</ecNumber>
    </recommendedName>
</protein>
<keyword evidence="4" id="KW-0433">Leucine-rich repeat</keyword>
<feature type="binding site" evidence="17">
    <location>
        <position position="644"/>
    </location>
    <ligand>
        <name>ATP</name>
        <dbReference type="ChEBI" id="CHEBI:30616"/>
    </ligand>
</feature>
<comment type="catalytic activity">
    <reaction evidence="15">
        <text>L-threonyl-[protein] + ATP = O-phospho-L-threonyl-[protein] + ADP + H(+)</text>
        <dbReference type="Rhea" id="RHEA:46608"/>
        <dbReference type="Rhea" id="RHEA-COMP:11060"/>
        <dbReference type="Rhea" id="RHEA-COMP:11605"/>
        <dbReference type="ChEBI" id="CHEBI:15378"/>
        <dbReference type="ChEBI" id="CHEBI:30013"/>
        <dbReference type="ChEBI" id="CHEBI:30616"/>
        <dbReference type="ChEBI" id="CHEBI:61977"/>
        <dbReference type="ChEBI" id="CHEBI:456216"/>
        <dbReference type="EC" id="2.7.11.1"/>
    </reaction>
</comment>
<dbReference type="OrthoDB" id="2015206at2759"/>
<dbReference type="EMBL" id="JABFUD020000003">
    <property type="protein sequence ID" value="KAI5082247.1"/>
    <property type="molecule type" value="Genomic_DNA"/>
</dbReference>
<dbReference type="PROSITE" id="PS00108">
    <property type="entry name" value="PROTEIN_KINASE_ST"/>
    <property type="match status" value="1"/>
</dbReference>
<dbReference type="SMART" id="SM00220">
    <property type="entry name" value="S_TKc"/>
    <property type="match status" value="1"/>
</dbReference>
<evidence type="ECO:0000256" key="5">
    <source>
        <dbReference type="ARBA" id="ARBA00022679"/>
    </source>
</evidence>
<sequence length="934" mass="100673">MKFAGFAVFVIVAALHINPSSSVTNEQDLAALQAIQQAWAPTSFSWSGDPCESLWLGVTCDPTSSNVIKLELPSQSIRGSLPLQIGDLTNLQTLDLSYNGNLTGTLPLELFQLANLEELFLQNCGLFGTIPNDLGKLAKLTYLALNQNFFTGPIPTTVGQLSEMFWFDLSYNQMSGNLPLQLANLTKARHFHLHVNNFSGIIPTGIFSAGQPLVHLLLYNNSFEGPVPSDIGNLTALDILRLDFNQFSSVPDSLTEMVTVTSLQLDHNSITGEVVNVSSLTRLQYLYLGHNQYTSGVLPSWLLSLVNLTTLDVENGGLQGPLPASLFALQNLEIVHLGYNHLNGTLDLSLASPVLVEVDMQQNNFTGLIGDFSGSLNLEGNDICSANANLPNNACGGGSASPNLAPEPSSSCGCSSGLSSNPTAGSSSCVCSYPVSGLLNFTALKVSLDANAISSMQSGYVESIPLLSSANQVSILVISSSTATLSIFPNNKPFWELSEANTITSLISSKSILFADVGPYIYIPSGPYFPPGPSTKSGLGVAAKAGIAVAAVVFFLLIIIVAVYALRQKKRAEKAEIISKPFASWVAKQEDQDAAPKLKGARFFTLAEMKKATNNFSQAQEIGAGGYGKVYKATLPSGEQVAIKRSQASSRQGAAEFKNEIELLSRLHHKNLVELVGFCFEEQMLIYEYLPNGTLREALSGSTNVVMDWPRRLQAAVDSARGLAYLHTEANPPIIHRDVKSSNILLDEKLVAKVADFGLSKLAPEEGGVGHVSTQVKGTLGYLDPEYYTTQRLSDKSDVYSFGVVILELITSRQPIEHGRFIVREVRSALQRGGLPALRESLVDLKIEKACPDSQLKPLLDLALRCVEESAALRPSMKQVTKELEAIVGEFEGGIEGARNDYIPNYKKEEPEVPLYDSSSFQYSGGISATVEPK</sequence>
<dbReference type="PROSITE" id="PS50011">
    <property type="entry name" value="PROTEIN_KINASE_DOM"/>
    <property type="match status" value="1"/>
</dbReference>
<dbReference type="InterPro" id="IPR001245">
    <property type="entry name" value="Ser-Thr/Tyr_kinase_cat_dom"/>
</dbReference>
<evidence type="ECO:0000256" key="18">
    <source>
        <dbReference type="SAM" id="Phobius"/>
    </source>
</evidence>
<keyword evidence="22" id="KW-1185">Reference proteome</keyword>
<evidence type="ECO:0000313" key="22">
    <source>
        <dbReference type="Proteomes" id="UP000886520"/>
    </source>
</evidence>
<dbReference type="InterPro" id="IPR008271">
    <property type="entry name" value="Ser/Thr_kinase_AS"/>
</dbReference>
<dbReference type="InterPro" id="IPR032675">
    <property type="entry name" value="LRR_dom_sf"/>
</dbReference>
<feature type="chain" id="PRO_5038910825" description="non-specific serine/threonine protein kinase" evidence="19">
    <location>
        <begin position="23"/>
        <end position="934"/>
    </location>
</feature>
<keyword evidence="3" id="KW-0723">Serine/threonine-protein kinase</keyword>